<protein>
    <submittedName>
        <fullName evidence="1">Uncharacterized protein LOC114328402 isoform X1</fullName>
    </submittedName>
</protein>
<sequence>MFVKPPQHPFVTNNSNKMPIAEVEAALRKFKKDEATINCKLKTIDDSRERIVLKNFESFSRIQSVLTEEEAVPRNKALISELETVKGNLRSKAIYSPLEMQWKKICENYKADQALPVTTWKCVSPVFV</sequence>
<evidence type="ECO:0000313" key="1">
    <source>
        <dbReference type="RefSeq" id="XP_028133044.1"/>
    </source>
</evidence>
<gene>
    <name evidence="1" type="primary">LOC114328402</name>
</gene>
<dbReference type="InParanoid" id="A0A6P7FAY6"/>
<dbReference type="RefSeq" id="XP_028133044.1">
    <property type="nucleotide sequence ID" value="XM_028277243.1"/>
</dbReference>
<accession>A0A6P7FAY6</accession>
<name>A0A6P7FAY6_DIAVI</name>
<dbReference type="AlphaFoldDB" id="A0A6P7FAY6"/>
<organism evidence="1">
    <name type="scientific">Diabrotica virgifera virgifera</name>
    <name type="common">western corn rootworm</name>
    <dbReference type="NCBI Taxonomy" id="50390"/>
    <lineage>
        <taxon>Eukaryota</taxon>
        <taxon>Metazoa</taxon>
        <taxon>Ecdysozoa</taxon>
        <taxon>Arthropoda</taxon>
        <taxon>Hexapoda</taxon>
        <taxon>Insecta</taxon>
        <taxon>Pterygota</taxon>
        <taxon>Neoptera</taxon>
        <taxon>Endopterygota</taxon>
        <taxon>Coleoptera</taxon>
        <taxon>Polyphaga</taxon>
        <taxon>Cucujiformia</taxon>
        <taxon>Chrysomeloidea</taxon>
        <taxon>Chrysomelidae</taxon>
        <taxon>Galerucinae</taxon>
        <taxon>Diabroticina</taxon>
        <taxon>Diabroticites</taxon>
        <taxon>Diabrotica</taxon>
    </lineage>
</organism>
<reference evidence="1" key="1">
    <citation type="submission" date="2025-08" db="UniProtKB">
        <authorList>
            <consortium name="RefSeq"/>
        </authorList>
    </citation>
    <scope>IDENTIFICATION</scope>
    <source>
        <tissue evidence="1">Whole insect</tissue>
    </source>
</reference>
<proteinExistence type="predicted"/>